<evidence type="ECO:0000256" key="17">
    <source>
        <dbReference type="HAMAP-Rule" id="MF_01965"/>
    </source>
</evidence>
<dbReference type="GO" id="GO:0046496">
    <property type="term" value="P:nicotinamide nucleotide metabolic process"/>
    <property type="evidence" value="ECO:0007669"/>
    <property type="project" value="UniProtKB-UniRule"/>
</dbReference>
<keyword evidence="11 18" id="KW-0413">Isomerase</keyword>
<reference evidence="21 22" key="1">
    <citation type="submission" date="2018-08" db="EMBL/GenBank/DDBJ databases">
        <title>Aeromicrobium sp. M2KJ-4, whole genome shotgun sequence.</title>
        <authorList>
            <person name="Tuo L."/>
        </authorList>
    </citation>
    <scope>NUCLEOTIDE SEQUENCE [LARGE SCALE GENOMIC DNA]</scope>
    <source>
        <strain evidence="21 22">M2KJ-4</strain>
    </source>
</reference>
<comment type="catalytic activity">
    <reaction evidence="15 17 18">
        <text>(6S)-NADHX + ADP = AMP + phosphate + NADH + H(+)</text>
        <dbReference type="Rhea" id="RHEA:32223"/>
        <dbReference type="ChEBI" id="CHEBI:15378"/>
        <dbReference type="ChEBI" id="CHEBI:43474"/>
        <dbReference type="ChEBI" id="CHEBI:57945"/>
        <dbReference type="ChEBI" id="CHEBI:64074"/>
        <dbReference type="ChEBI" id="CHEBI:456215"/>
        <dbReference type="ChEBI" id="CHEBI:456216"/>
        <dbReference type="EC" id="4.2.1.136"/>
    </reaction>
</comment>
<sequence length="481" mass="48637">MLRAHAVADVRAAEHALAAGLPSGELMRRAARGLADALDHVPAGEVLVMLVGPGDNGGDALYAATHLLDGGVRVDLCLLDPDKAHAAGLDAALAAGAQVVDAPSQQRHCLDALFGIGARPGLSGRAAEWAEWIAGTRPRTVAVDVPSGVDVDGATLPTSVHVTADATVTFGTYKNALLVGPAAGAAGWGDASIAQLVDIGLGPHLPQASVEAIEASDGHLLVETFAWLREPASQKYSRGVVGIAAGSSQYAGAAHLCVAGALTGMAGMVRFVGDAELSRRVVDRAPEVVAGRGRVQAWVVGPGGGDDAEQQLTAALDDGVAVVVDASALQHLPDSFDVPALLTPHAGELADMLGTRRDAIEAEPLRHATAAAERWGATVLLKGARTLVATPGRTTRVNLTGSPWLGTAGSGDVLAGLAGSLLASGADPHDAGSIAAFLHGAASVRANRGGPVTASAVAQALPATLAAFHDGELDDVRDWRR</sequence>
<dbReference type="PANTHER" id="PTHR12592">
    <property type="entry name" value="ATP-DEPENDENT (S)-NAD(P)H-HYDRATE DEHYDRATASE FAMILY MEMBER"/>
    <property type="match status" value="1"/>
</dbReference>
<dbReference type="InterPro" id="IPR000631">
    <property type="entry name" value="CARKD"/>
</dbReference>
<keyword evidence="12 17" id="KW-0456">Lyase</keyword>
<feature type="binding site" evidence="17">
    <location>
        <position position="411"/>
    </location>
    <ligand>
        <name>AMP</name>
        <dbReference type="ChEBI" id="CHEBI:456215"/>
    </ligand>
</feature>
<keyword evidence="7 17" id="KW-0067">ATP-binding</keyword>
<evidence type="ECO:0000256" key="7">
    <source>
        <dbReference type="ARBA" id="ARBA00022840"/>
    </source>
</evidence>
<dbReference type="InterPro" id="IPR030677">
    <property type="entry name" value="Nnr"/>
</dbReference>
<evidence type="ECO:0000256" key="11">
    <source>
        <dbReference type="ARBA" id="ARBA00023235"/>
    </source>
</evidence>
<keyword evidence="8 17" id="KW-0521">NADP</keyword>
<dbReference type="GO" id="GO:0052856">
    <property type="term" value="F:NAD(P)HX epimerase activity"/>
    <property type="evidence" value="ECO:0007669"/>
    <property type="project" value="UniProtKB-EC"/>
</dbReference>
<dbReference type="Gene3D" id="3.40.50.10260">
    <property type="entry name" value="YjeF N-terminal domain"/>
    <property type="match status" value="1"/>
</dbReference>
<comment type="catalytic activity">
    <reaction evidence="1 18">
        <text>(6R)-NADHX = (6S)-NADHX</text>
        <dbReference type="Rhea" id="RHEA:32215"/>
        <dbReference type="ChEBI" id="CHEBI:64074"/>
        <dbReference type="ChEBI" id="CHEBI:64075"/>
        <dbReference type="EC" id="5.1.99.6"/>
    </reaction>
</comment>
<keyword evidence="6 17" id="KW-0547">Nucleotide-binding</keyword>
<evidence type="ECO:0000259" key="19">
    <source>
        <dbReference type="PROSITE" id="PS51383"/>
    </source>
</evidence>
<dbReference type="AlphaFoldDB" id="A0A371PA74"/>
<evidence type="ECO:0000256" key="12">
    <source>
        <dbReference type="ARBA" id="ARBA00023239"/>
    </source>
</evidence>
<dbReference type="PIRSF" id="PIRSF017184">
    <property type="entry name" value="Nnr"/>
    <property type="match status" value="1"/>
</dbReference>
<proteinExistence type="inferred from homology"/>
<dbReference type="SUPFAM" id="SSF64153">
    <property type="entry name" value="YjeF N-terminal domain-like"/>
    <property type="match status" value="1"/>
</dbReference>
<feature type="domain" description="YjeF C-terminal" evidence="19">
    <location>
        <begin position="218"/>
        <end position="468"/>
    </location>
</feature>
<comment type="caution">
    <text evidence="21">The sequence shown here is derived from an EMBL/GenBank/DDBJ whole genome shotgun (WGS) entry which is preliminary data.</text>
</comment>
<evidence type="ECO:0000256" key="14">
    <source>
        <dbReference type="ARBA" id="ARBA00025153"/>
    </source>
</evidence>
<dbReference type="SUPFAM" id="SSF53613">
    <property type="entry name" value="Ribokinase-like"/>
    <property type="match status" value="1"/>
</dbReference>
<name>A0A371PA74_9ACTN</name>
<comment type="catalytic activity">
    <reaction evidence="2 18">
        <text>(6R)-NADPHX = (6S)-NADPHX</text>
        <dbReference type="Rhea" id="RHEA:32227"/>
        <dbReference type="ChEBI" id="CHEBI:64076"/>
        <dbReference type="ChEBI" id="CHEBI:64077"/>
        <dbReference type="EC" id="5.1.99.6"/>
    </reaction>
</comment>
<evidence type="ECO:0000256" key="5">
    <source>
        <dbReference type="ARBA" id="ARBA00022723"/>
    </source>
</evidence>
<feature type="binding site" evidence="17">
    <location>
        <position position="253"/>
    </location>
    <ligand>
        <name>(6S)-NADPHX</name>
        <dbReference type="ChEBI" id="CHEBI:64076"/>
    </ligand>
</feature>
<comment type="function">
    <text evidence="17">Catalyzes the dehydration of the S-form of NAD(P)HX at the expense of ADP, which is converted to AMP. Together with NAD(P)HX epimerase, which catalyzes the epimerization of the S- and R-forms, the enzyme allows the repair of both epimers of NAD(P)HX, a damaged form of NAD(P)H that is a result of enzymatic or heat-dependent hydration.</text>
</comment>
<dbReference type="GO" id="GO:0005524">
    <property type="term" value="F:ATP binding"/>
    <property type="evidence" value="ECO:0007669"/>
    <property type="project" value="UniProtKB-UniRule"/>
</dbReference>
<dbReference type="PROSITE" id="PS51385">
    <property type="entry name" value="YJEF_N"/>
    <property type="match status" value="1"/>
</dbReference>
<evidence type="ECO:0000256" key="15">
    <source>
        <dbReference type="ARBA" id="ARBA00048238"/>
    </source>
</evidence>
<comment type="similarity">
    <text evidence="3 18">In the N-terminal section; belongs to the NnrE/AIBP family.</text>
</comment>
<evidence type="ECO:0000256" key="18">
    <source>
        <dbReference type="PIRNR" id="PIRNR017184"/>
    </source>
</evidence>
<accession>A0A371PA74</accession>
<evidence type="ECO:0000256" key="4">
    <source>
        <dbReference type="ARBA" id="ARBA00009524"/>
    </source>
</evidence>
<keyword evidence="10 17" id="KW-0520">NAD</keyword>
<feature type="binding site" evidence="17">
    <location>
        <position position="303"/>
    </location>
    <ligand>
        <name>(6S)-NADPHX</name>
        <dbReference type="ChEBI" id="CHEBI:64076"/>
    </ligand>
</feature>
<dbReference type="InterPro" id="IPR004443">
    <property type="entry name" value="YjeF_N_dom"/>
</dbReference>
<organism evidence="21 22">
    <name type="scientific">Aeromicrobium endophyticum</name>
    <dbReference type="NCBI Taxonomy" id="2292704"/>
    <lineage>
        <taxon>Bacteria</taxon>
        <taxon>Bacillati</taxon>
        <taxon>Actinomycetota</taxon>
        <taxon>Actinomycetes</taxon>
        <taxon>Propionibacteriales</taxon>
        <taxon>Nocardioidaceae</taxon>
        <taxon>Aeromicrobium</taxon>
    </lineage>
</organism>
<comment type="similarity">
    <text evidence="17">Belongs to the NnrD/CARKD family.</text>
</comment>
<dbReference type="Proteomes" id="UP000265581">
    <property type="component" value="Unassembled WGS sequence"/>
</dbReference>
<dbReference type="OrthoDB" id="9806925at2"/>
<evidence type="ECO:0000256" key="9">
    <source>
        <dbReference type="ARBA" id="ARBA00022958"/>
    </source>
</evidence>
<evidence type="ECO:0000256" key="6">
    <source>
        <dbReference type="ARBA" id="ARBA00022741"/>
    </source>
</evidence>
<dbReference type="GO" id="GO:0046872">
    <property type="term" value="F:metal ion binding"/>
    <property type="evidence" value="ECO:0007669"/>
    <property type="project" value="UniProtKB-UniRule"/>
</dbReference>
<dbReference type="CDD" id="cd01171">
    <property type="entry name" value="YXKO-related"/>
    <property type="match status" value="1"/>
</dbReference>
<feature type="binding site" evidence="17">
    <location>
        <begin position="382"/>
        <end position="386"/>
    </location>
    <ligand>
        <name>AMP</name>
        <dbReference type="ChEBI" id="CHEBI:456215"/>
    </ligand>
</feature>
<keyword evidence="5 18" id="KW-0479">Metal-binding</keyword>
<dbReference type="Pfam" id="PF01256">
    <property type="entry name" value="Carb_kinase"/>
    <property type="match status" value="1"/>
</dbReference>
<evidence type="ECO:0000313" key="21">
    <source>
        <dbReference type="EMBL" id="REK72350.1"/>
    </source>
</evidence>
<evidence type="ECO:0000256" key="10">
    <source>
        <dbReference type="ARBA" id="ARBA00023027"/>
    </source>
</evidence>
<keyword evidence="22" id="KW-1185">Reference proteome</keyword>
<dbReference type="InterPro" id="IPR036652">
    <property type="entry name" value="YjeF_N_dom_sf"/>
</dbReference>
<feature type="domain" description="YjeF N-terminal" evidence="20">
    <location>
        <begin position="10"/>
        <end position="207"/>
    </location>
</feature>
<protein>
    <recommendedName>
        <fullName evidence="17">ADP-dependent (S)-NAD(P)H-hydrate dehydratase</fullName>
        <ecNumber evidence="17">4.2.1.136</ecNumber>
    </recommendedName>
    <alternativeName>
        <fullName evidence="17">ADP-dependent NAD(P)HX dehydratase</fullName>
    </alternativeName>
</protein>
<evidence type="ECO:0000256" key="16">
    <source>
        <dbReference type="ARBA" id="ARBA00049209"/>
    </source>
</evidence>
<dbReference type="InterPro" id="IPR029056">
    <property type="entry name" value="Ribokinase-like"/>
</dbReference>
<evidence type="ECO:0000259" key="20">
    <source>
        <dbReference type="PROSITE" id="PS51385"/>
    </source>
</evidence>
<dbReference type="Pfam" id="PF03853">
    <property type="entry name" value="YjeF_N"/>
    <property type="match status" value="1"/>
</dbReference>
<dbReference type="EC" id="4.2.1.136" evidence="17"/>
<dbReference type="Gene3D" id="3.40.1190.20">
    <property type="match status" value="1"/>
</dbReference>
<comment type="similarity">
    <text evidence="4 18">In the C-terminal section; belongs to the NnrD/CARKD family.</text>
</comment>
<dbReference type="HAMAP" id="MF_01965">
    <property type="entry name" value="NADHX_dehydratase"/>
    <property type="match status" value="1"/>
</dbReference>
<dbReference type="GO" id="GO:0110051">
    <property type="term" value="P:metabolite repair"/>
    <property type="evidence" value="ECO:0007669"/>
    <property type="project" value="TreeGrafter"/>
</dbReference>
<dbReference type="PANTHER" id="PTHR12592:SF0">
    <property type="entry name" value="ATP-DEPENDENT (S)-NAD(P)H-HYDRATE DEHYDRATASE"/>
    <property type="match status" value="1"/>
</dbReference>
<evidence type="ECO:0000256" key="13">
    <source>
        <dbReference type="ARBA" id="ARBA00023268"/>
    </source>
</evidence>
<evidence type="ECO:0000256" key="3">
    <source>
        <dbReference type="ARBA" id="ARBA00006001"/>
    </source>
</evidence>
<dbReference type="PROSITE" id="PS51383">
    <property type="entry name" value="YJEF_C_3"/>
    <property type="match status" value="1"/>
</dbReference>
<evidence type="ECO:0000313" key="22">
    <source>
        <dbReference type="Proteomes" id="UP000265581"/>
    </source>
</evidence>
<comment type="cofactor">
    <cofactor evidence="18">
        <name>K(+)</name>
        <dbReference type="ChEBI" id="CHEBI:29103"/>
    </cofactor>
    <text evidence="18">Binds 1 potassium ion per subunit.</text>
</comment>
<feature type="binding site" evidence="17">
    <location>
        <position position="412"/>
    </location>
    <ligand>
        <name>(6S)-NADPHX</name>
        <dbReference type="ChEBI" id="CHEBI:64076"/>
    </ligand>
</feature>
<evidence type="ECO:0000256" key="2">
    <source>
        <dbReference type="ARBA" id="ARBA00000909"/>
    </source>
</evidence>
<keyword evidence="9 18" id="KW-0630">Potassium</keyword>
<comment type="subunit">
    <text evidence="17">Homotetramer.</text>
</comment>
<evidence type="ECO:0000256" key="1">
    <source>
        <dbReference type="ARBA" id="ARBA00000013"/>
    </source>
</evidence>
<evidence type="ECO:0000256" key="8">
    <source>
        <dbReference type="ARBA" id="ARBA00022857"/>
    </source>
</evidence>
<dbReference type="EMBL" id="QUBR01000001">
    <property type="protein sequence ID" value="REK72350.1"/>
    <property type="molecule type" value="Genomic_DNA"/>
</dbReference>
<dbReference type="GO" id="GO:0052855">
    <property type="term" value="F:ADP-dependent NAD(P)H-hydrate dehydratase activity"/>
    <property type="evidence" value="ECO:0007669"/>
    <property type="project" value="UniProtKB-UniRule"/>
</dbReference>
<feature type="binding site" evidence="17">
    <location>
        <position position="345"/>
    </location>
    <ligand>
        <name>(6S)-NADPHX</name>
        <dbReference type="ChEBI" id="CHEBI:64076"/>
    </ligand>
</feature>
<keyword evidence="13" id="KW-0511">Multifunctional enzyme</keyword>
<comment type="function">
    <text evidence="14 18">Bifunctional enzyme that catalyzes the epimerization of the S- and R-forms of NAD(P)HX and the dehydration of the S-form of NAD(P)HX at the expense of ADP, which is converted to AMP. This allows the repair of both epimers of NAD(P)HX, a damaged form of NAD(P)H that is a result of enzymatic or heat-dependent hydration.</text>
</comment>
<gene>
    <name evidence="17" type="primary">nnrD</name>
    <name evidence="21" type="ORF">DX116_01550</name>
</gene>
<comment type="catalytic activity">
    <reaction evidence="16 17 18">
        <text>(6S)-NADPHX + ADP = AMP + phosphate + NADPH + H(+)</text>
        <dbReference type="Rhea" id="RHEA:32235"/>
        <dbReference type="ChEBI" id="CHEBI:15378"/>
        <dbReference type="ChEBI" id="CHEBI:43474"/>
        <dbReference type="ChEBI" id="CHEBI:57783"/>
        <dbReference type="ChEBI" id="CHEBI:64076"/>
        <dbReference type="ChEBI" id="CHEBI:456215"/>
        <dbReference type="ChEBI" id="CHEBI:456216"/>
        <dbReference type="EC" id="4.2.1.136"/>
    </reaction>
</comment>
<comment type="cofactor">
    <cofactor evidence="17">
        <name>Mg(2+)</name>
        <dbReference type="ChEBI" id="CHEBI:18420"/>
    </cofactor>
</comment>
<dbReference type="RefSeq" id="WP_119702480.1">
    <property type="nucleotide sequence ID" value="NZ_JBHSOI010000001.1"/>
</dbReference>